<keyword evidence="2" id="KW-0328">Glycosyltransferase</keyword>
<evidence type="ECO:0000259" key="4">
    <source>
        <dbReference type="Pfam" id="PF13579"/>
    </source>
</evidence>
<name>A0A0A0BZL4_9CELL</name>
<gene>
    <name evidence="5" type="ORF">N869_09385</name>
</gene>
<dbReference type="GO" id="GO:1901137">
    <property type="term" value="P:carbohydrate derivative biosynthetic process"/>
    <property type="evidence" value="ECO:0007669"/>
    <property type="project" value="UniProtKB-ARBA"/>
</dbReference>
<evidence type="ECO:0000256" key="1">
    <source>
        <dbReference type="ARBA" id="ARBA00021292"/>
    </source>
</evidence>
<proteinExistence type="predicted"/>
<evidence type="ECO:0000313" key="5">
    <source>
        <dbReference type="EMBL" id="KGM13823.1"/>
    </source>
</evidence>
<evidence type="ECO:0000256" key="2">
    <source>
        <dbReference type="ARBA" id="ARBA00022676"/>
    </source>
</evidence>
<dbReference type="InterPro" id="IPR050194">
    <property type="entry name" value="Glycosyltransferase_grp1"/>
</dbReference>
<dbReference type="Pfam" id="PF13692">
    <property type="entry name" value="Glyco_trans_1_4"/>
    <property type="match status" value="1"/>
</dbReference>
<keyword evidence="3 5" id="KW-0808">Transferase</keyword>
<dbReference type="RefSeq" id="WP_035058236.1">
    <property type="nucleotide sequence ID" value="NZ_AXCZ01000023.1"/>
</dbReference>
<dbReference type="EMBL" id="AXCZ01000023">
    <property type="protein sequence ID" value="KGM13823.1"/>
    <property type="molecule type" value="Genomic_DNA"/>
</dbReference>
<dbReference type="GO" id="GO:0016758">
    <property type="term" value="F:hexosyltransferase activity"/>
    <property type="evidence" value="ECO:0007669"/>
    <property type="project" value="TreeGrafter"/>
</dbReference>
<dbReference type="Proteomes" id="UP000054314">
    <property type="component" value="Unassembled WGS sequence"/>
</dbReference>
<evidence type="ECO:0000313" key="6">
    <source>
        <dbReference type="Proteomes" id="UP000054314"/>
    </source>
</evidence>
<dbReference type="OrthoDB" id="3180470at2"/>
<protein>
    <recommendedName>
        <fullName evidence="1">D-inositol 3-phosphate glycosyltransferase</fullName>
    </recommendedName>
</protein>
<dbReference type="PANTHER" id="PTHR45947">
    <property type="entry name" value="SULFOQUINOVOSYL TRANSFERASE SQD2"/>
    <property type="match status" value="1"/>
</dbReference>
<comment type="caution">
    <text evidence="5">The sequence shown here is derived from an EMBL/GenBank/DDBJ whole genome shotgun (WGS) entry which is preliminary data.</text>
</comment>
<feature type="domain" description="Glycosyltransferase subfamily 4-like N-terminal" evidence="4">
    <location>
        <begin position="15"/>
        <end position="207"/>
    </location>
</feature>
<dbReference type="SUPFAM" id="SSF53756">
    <property type="entry name" value="UDP-Glycosyltransferase/glycogen phosphorylase"/>
    <property type="match status" value="1"/>
</dbReference>
<dbReference type="AlphaFoldDB" id="A0A0A0BZL4"/>
<keyword evidence="6" id="KW-1185">Reference proteome</keyword>
<sequence>MHVALVTHHYSPEVGAPQRRWGALVPRFVAAGHRVTVLTPPPHYPSGRAEDLPPEHRPGAVGVGEHGERVVRVRFREHGPTLVSRSLDQCVAAGDSVLRGMRHLRNGDHPDVVIATVPGIPSIGAGVALRRAVRAPLVVEMRDAWPDLIEPAGVIGRSGWKRLMTTQIHRAMTRVQRDAAAVVTTTEAFAGVLEDRGVERVEVVRNGAYLEEIPHLGARPDDASPFRVLYLGTVGRSQGLAAAVKASAILKGRGVAVDLRIVGPGADLGYLTDLADRLSAPTTIWGPVPREDVFDHFRWADTLLVSLRDWPPFHWTVPSKLYECMATGRHVTGALAGEAAEIVRGAGGGDVVPPQDPTALADLWEELATDPARRVVSPLGQLWAREHTDYDVLATKYLRLLHEVTA</sequence>
<organism evidence="5 6">
    <name type="scientific">Cellulomonas bogoriensis 69B4 = DSM 16987</name>
    <dbReference type="NCBI Taxonomy" id="1386082"/>
    <lineage>
        <taxon>Bacteria</taxon>
        <taxon>Bacillati</taxon>
        <taxon>Actinomycetota</taxon>
        <taxon>Actinomycetes</taxon>
        <taxon>Micrococcales</taxon>
        <taxon>Cellulomonadaceae</taxon>
        <taxon>Cellulomonas</taxon>
    </lineage>
</organism>
<accession>A0A0A0BZL4</accession>
<dbReference type="Pfam" id="PF13579">
    <property type="entry name" value="Glyco_trans_4_4"/>
    <property type="match status" value="1"/>
</dbReference>
<dbReference type="Gene3D" id="3.40.50.2000">
    <property type="entry name" value="Glycogen Phosphorylase B"/>
    <property type="match status" value="2"/>
</dbReference>
<reference evidence="5 6" key="1">
    <citation type="submission" date="2013-08" db="EMBL/GenBank/DDBJ databases">
        <title>Genome sequencing of Cellulomonas bogoriensis 69B4.</title>
        <authorList>
            <person name="Chen F."/>
            <person name="Li Y."/>
            <person name="Wang G."/>
        </authorList>
    </citation>
    <scope>NUCLEOTIDE SEQUENCE [LARGE SCALE GENOMIC DNA]</scope>
    <source>
        <strain evidence="5 6">69B4</strain>
    </source>
</reference>
<dbReference type="CDD" id="cd03794">
    <property type="entry name" value="GT4_WbuB-like"/>
    <property type="match status" value="1"/>
</dbReference>
<dbReference type="PANTHER" id="PTHR45947:SF3">
    <property type="entry name" value="SULFOQUINOVOSYL TRANSFERASE SQD2"/>
    <property type="match status" value="1"/>
</dbReference>
<evidence type="ECO:0000256" key="3">
    <source>
        <dbReference type="ARBA" id="ARBA00022679"/>
    </source>
</evidence>
<dbReference type="InterPro" id="IPR028098">
    <property type="entry name" value="Glyco_trans_4-like_N"/>
</dbReference>